<comment type="subcellular location">
    <subcellularLocation>
        <location evidence="1">Nucleus</location>
    </subcellularLocation>
</comment>
<keyword evidence="6" id="KW-0539">Nucleus</keyword>
<feature type="domain" description="RNA polymerase Rpb4/RPC9 core" evidence="8">
    <location>
        <begin position="1"/>
        <end position="123"/>
    </location>
</feature>
<keyword evidence="5" id="KW-0804">Transcription</keyword>
<accession>A0A6B2LIE4</accession>
<comment type="similarity">
    <text evidence="2">Belongs to the eukaryotic RPC9 RNA polymerase subunit family.</text>
</comment>
<dbReference type="PANTHER" id="PTHR15561:SF0">
    <property type="entry name" value="DNA-DIRECTED RNA POLYMERASE III SUBUNIT RPC9"/>
    <property type="match status" value="1"/>
</dbReference>
<sequence length="214" mass="24021">MKVIDYSNGWVTNFEVYANLKADKIKNSIDSQNSSNIDTIQSQVLEYLEHTRVPKLSPDSIGKCMTTLSKFPLSKAEKLEILNHAPILPVEVHMIIQDTPGRFSSQDELRGFYDEVSNIVKDNLIDPNAEQQYNQLEAQVIQERNKKLTRRISNTRTPRGRAGRGRPAEPRTNRGPPAKQRGRGRGRRPTSTPNTNTITSTPNTPAPSNTTPSQ</sequence>
<dbReference type="GO" id="GO:0005666">
    <property type="term" value="C:RNA polymerase III complex"/>
    <property type="evidence" value="ECO:0007669"/>
    <property type="project" value="InterPro"/>
</dbReference>
<dbReference type="InterPro" id="IPR006590">
    <property type="entry name" value="RNA_pol_Rpb4/RPC9_core"/>
</dbReference>
<dbReference type="InterPro" id="IPR038846">
    <property type="entry name" value="RPC9"/>
</dbReference>
<evidence type="ECO:0000256" key="4">
    <source>
        <dbReference type="ARBA" id="ARBA00022478"/>
    </source>
</evidence>
<dbReference type="InterPro" id="IPR038324">
    <property type="entry name" value="Rpb4/RPC9_sf"/>
</dbReference>
<dbReference type="InterPro" id="IPR005574">
    <property type="entry name" value="Rpb4/RPC9"/>
</dbReference>
<evidence type="ECO:0000313" key="9">
    <source>
        <dbReference type="EMBL" id="NDV36607.1"/>
    </source>
</evidence>
<proteinExistence type="inferred from homology"/>
<dbReference type="GO" id="GO:0000166">
    <property type="term" value="F:nucleotide binding"/>
    <property type="evidence" value="ECO:0007669"/>
    <property type="project" value="InterPro"/>
</dbReference>
<dbReference type="SUPFAM" id="SSF47819">
    <property type="entry name" value="HRDC-like"/>
    <property type="match status" value="1"/>
</dbReference>
<evidence type="ECO:0000256" key="7">
    <source>
        <dbReference type="SAM" id="MobiDB-lite"/>
    </source>
</evidence>
<dbReference type="Gene3D" id="1.20.1250.40">
    <property type="match status" value="1"/>
</dbReference>
<organism evidence="9">
    <name type="scientific">Arcella intermedia</name>
    <dbReference type="NCBI Taxonomy" id="1963864"/>
    <lineage>
        <taxon>Eukaryota</taxon>
        <taxon>Amoebozoa</taxon>
        <taxon>Tubulinea</taxon>
        <taxon>Elardia</taxon>
        <taxon>Arcellinida</taxon>
        <taxon>Sphaerothecina</taxon>
        <taxon>Arcellidae</taxon>
        <taxon>Arcella</taxon>
    </lineage>
</organism>
<name>A0A6B2LIE4_9EUKA</name>
<dbReference type="SMART" id="SM00657">
    <property type="entry name" value="RPOL4c"/>
    <property type="match status" value="1"/>
</dbReference>
<evidence type="ECO:0000256" key="3">
    <source>
        <dbReference type="ARBA" id="ARBA00016672"/>
    </source>
</evidence>
<evidence type="ECO:0000256" key="5">
    <source>
        <dbReference type="ARBA" id="ARBA00023163"/>
    </source>
</evidence>
<dbReference type="AlphaFoldDB" id="A0A6B2LIE4"/>
<dbReference type="PANTHER" id="PTHR15561">
    <property type="entry name" value="CALCITONIN GENE-RELATED PEPTIDE-RECEPTOR COMPONENT PROTEIN"/>
    <property type="match status" value="1"/>
</dbReference>
<dbReference type="Pfam" id="PF03874">
    <property type="entry name" value="RNA_pol_Rpb4"/>
    <property type="match status" value="1"/>
</dbReference>
<feature type="compositionally biased region" description="Low complexity" evidence="7">
    <location>
        <begin position="189"/>
        <end position="214"/>
    </location>
</feature>
<reference evidence="9" key="1">
    <citation type="journal article" date="2020" name="J. Eukaryot. Microbiol.">
        <title>De novo Sequencing, Assembly and Annotation of the Transcriptome for the Free-Living Testate Amoeba Arcella intermedia.</title>
        <authorList>
            <person name="Ribeiro G.M."/>
            <person name="Porfirio-Sousa A.L."/>
            <person name="Maurer-Alcala X.X."/>
            <person name="Katz L.A."/>
            <person name="Lahr D.J.G."/>
        </authorList>
    </citation>
    <scope>NUCLEOTIDE SEQUENCE</scope>
</reference>
<feature type="region of interest" description="Disordered" evidence="7">
    <location>
        <begin position="145"/>
        <end position="214"/>
    </location>
</feature>
<keyword evidence="4" id="KW-0240">DNA-directed RNA polymerase</keyword>
<evidence type="ECO:0000256" key="6">
    <source>
        <dbReference type="ARBA" id="ARBA00023242"/>
    </source>
</evidence>
<dbReference type="InterPro" id="IPR010997">
    <property type="entry name" value="HRDC-like_sf"/>
</dbReference>
<evidence type="ECO:0000256" key="2">
    <source>
        <dbReference type="ARBA" id="ARBA00006898"/>
    </source>
</evidence>
<dbReference type="EMBL" id="GIBP01007638">
    <property type="protein sequence ID" value="NDV36607.1"/>
    <property type="molecule type" value="Transcribed_RNA"/>
</dbReference>
<protein>
    <recommendedName>
        <fullName evidence="3">DNA-directed RNA polymerase III subunit RPC9</fullName>
    </recommendedName>
</protein>
<evidence type="ECO:0000259" key="8">
    <source>
        <dbReference type="SMART" id="SM00657"/>
    </source>
</evidence>
<dbReference type="GO" id="GO:0006384">
    <property type="term" value="P:transcription initiation at RNA polymerase III promoter"/>
    <property type="evidence" value="ECO:0007669"/>
    <property type="project" value="InterPro"/>
</dbReference>
<evidence type="ECO:0000256" key="1">
    <source>
        <dbReference type="ARBA" id="ARBA00004123"/>
    </source>
</evidence>